<feature type="compositionally biased region" description="Polar residues" evidence="1">
    <location>
        <begin position="195"/>
        <end position="226"/>
    </location>
</feature>
<dbReference type="AlphaFoldDB" id="A0A5C3EXY5"/>
<gene>
    <name evidence="2" type="ORF">PSFLO_02434</name>
</gene>
<proteinExistence type="predicted"/>
<reference evidence="2 3" key="1">
    <citation type="submission" date="2018-03" db="EMBL/GenBank/DDBJ databases">
        <authorList>
            <person name="Guldener U."/>
        </authorList>
    </citation>
    <scope>NUCLEOTIDE SEQUENCE [LARGE SCALE GENOMIC DNA]</scope>
    <source>
        <strain evidence="2 3">DAOM196992</strain>
    </source>
</reference>
<evidence type="ECO:0000256" key="1">
    <source>
        <dbReference type="SAM" id="MobiDB-lite"/>
    </source>
</evidence>
<feature type="region of interest" description="Disordered" evidence="1">
    <location>
        <begin position="11"/>
        <end position="66"/>
    </location>
</feature>
<feature type="compositionally biased region" description="Basic and acidic residues" evidence="1">
    <location>
        <begin position="117"/>
        <end position="127"/>
    </location>
</feature>
<feature type="compositionally biased region" description="Basic and acidic residues" evidence="1">
    <location>
        <begin position="45"/>
        <end position="55"/>
    </location>
</feature>
<evidence type="ECO:0000313" key="2">
    <source>
        <dbReference type="EMBL" id="SPO36962.1"/>
    </source>
</evidence>
<dbReference type="Proteomes" id="UP000323386">
    <property type="component" value="Unassembled WGS sequence"/>
</dbReference>
<accession>A0A5C3EXY5</accession>
<organism evidence="2 3">
    <name type="scientific">Pseudozyma flocculosa</name>
    <dbReference type="NCBI Taxonomy" id="84751"/>
    <lineage>
        <taxon>Eukaryota</taxon>
        <taxon>Fungi</taxon>
        <taxon>Dikarya</taxon>
        <taxon>Basidiomycota</taxon>
        <taxon>Ustilaginomycotina</taxon>
        <taxon>Ustilaginomycetes</taxon>
        <taxon>Ustilaginales</taxon>
        <taxon>Ustilaginaceae</taxon>
        <taxon>Pseudozyma</taxon>
    </lineage>
</organism>
<sequence length="240" mass="25728">MHGCPSCCMRDGTGKELTTPSSEADLCRKEHPSVPTSSNFGGDGGAKDGRQEWPRQARGRPIQAPRPFPVLTATVWRRARRARPDLSLCTGSASCSSSQGGVVVRDRKAQWLVSHGEAEWHKADPGDRATSMGKQPVIRTKTKGKDGQGNASPPGSDELDQRRAALLAAETSIIVATVWTERHTSPDLCRRTAQHPGQTDPGNPDPTATTTEDGPQLLTKTPQSICRATKPYRTARGSGA</sequence>
<name>A0A5C3EXY5_9BASI</name>
<feature type="region of interest" description="Disordered" evidence="1">
    <location>
        <begin position="183"/>
        <end position="240"/>
    </location>
</feature>
<protein>
    <submittedName>
        <fullName evidence="2">Uncharacterized protein</fullName>
    </submittedName>
</protein>
<feature type="region of interest" description="Disordered" evidence="1">
    <location>
        <begin position="117"/>
        <end position="160"/>
    </location>
</feature>
<dbReference type="EMBL" id="OOIP01000005">
    <property type="protein sequence ID" value="SPO36962.1"/>
    <property type="molecule type" value="Genomic_DNA"/>
</dbReference>
<evidence type="ECO:0000313" key="3">
    <source>
        <dbReference type="Proteomes" id="UP000323386"/>
    </source>
</evidence>
<keyword evidence="3" id="KW-1185">Reference proteome</keyword>